<protein>
    <recommendedName>
        <fullName evidence="1">Mycothiol-dependent maleylpyruvate isomerase metal-binding domain-containing protein</fullName>
    </recommendedName>
</protein>
<name>A0A7K0DS52_9NOCA</name>
<dbReference type="InterPro" id="IPR024344">
    <property type="entry name" value="MDMPI_metal-binding"/>
</dbReference>
<dbReference type="Gene3D" id="1.20.120.450">
    <property type="entry name" value="dinb family like domain"/>
    <property type="match status" value="1"/>
</dbReference>
<dbReference type="InterPro" id="IPR034660">
    <property type="entry name" value="DinB/YfiT-like"/>
</dbReference>
<keyword evidence="3" id="KW-1185">Reference proteome</keyword>
<dbReference type="OrthoDB" id="5185819at2"/>
<sequence length="207" mass="21105">MSITTTQDNSAAATLAPVWRDVLATSLRALTEVVAEVGPEQGELATPCAEWTVTQVIQHAAADQLAYAQALGVGTGPAYDPFAPSGALDVPATELAAAAVAESAAAWATVAGGTETVPTPLPHGDLPTPVAGVLCALDAAAHAWDIAVAIGRPSPLTEDLAAALLLAAEGVIEPLRQWGAYAPVVEGESGDTTVDQLLRYLGRIPRR</sequence>
<feature type="domain" description="Mycothiol-dependent maleylpyruvate isomerase metal-binding" evidence="1">
    <location>
        <begin position="24"/>
        <end position="147"/>
    </location>
</feature>
<organism evidence="2 3">
    <name type="scientific">Nocardia aurantia</name>
    <dbReference type="NCBI Taxonomy" id="2585199"/>
    <lineage>
        <taxon>Bacteria</taxon>
        <taxon>Bacillati</taxon>
        <taxon>Actinomycetota</taxon>
        <taxon>Actinomycetes</taxon>
        <taxon>Mycobacteriales</taxon>
        <taxon>Nocardiaceae</taxon>
        <taxon>Nocardia</taxon>
    </lineage>
</organism>
<proteinExistence type="predicted"/>
<reference evidence="2 3" key="1">
    <citation type="submission" date="2019-10" db="EMBL/GenBank/DDBJ databases">
        <title>Nocardia macrotermitis sp. nov. and Nocardia aurantia sp. nov., isolated from the gut of fungus growing-termite Macrotermes natalensis.</title>
        <authorList>
            <person name="Benndorf R."/>
            <person name="Schwitalla J."/>
            <person name="Martin K."/>
            <person name="De Beer W."/>
            <person name="Kaster A.-K."/>
            <person name="Vollmers J."/>
            <person name="Poulsen M."/>
            <person name="Beemelmanns C."/>
        </authorList>
    </citation>
    <scope>NUCLEOTIDE SEQUENCE [LARGE SCALE GENOMIC DNA]</scope>
    <source>
        <strain evidence="2 3">RB56</strain>
    </source>
</reference>
<dbReference type="EMBL" id="WEGI01000009">
    <property type="protein sequence ID" value="MQY28546.1"/>
    <property type="molecule type" value="Genomic_DNA"/>
</dbReference>
<gene>
    <name evidence="2" type="ORF">NRB56_41300</name>
</gene>
<evidence type="ECO:0000259" key="1">
    <source>
        <dbReference type="Pfam" id="PF11716"/>
    </source>
</evidence>
<evidence type="ECO:0000313" key="3">
    <source>
        <dbReference type="Proteomes" id="UP000431401"/>
    </source>
</evidence>
<accession>A0A7K0DS52</accession>
<dbReference type="InterPro" id="IPR017520">
    <property type="entry name" value="CHP03086"/>
</dbReference>
<dbReference type="RefSeq" id="WP_153344651.1">
    <property type="nucleotide sequence ID" value="NZ_WEGI01000009.1"/>
</dbReference>
<dbReference type="Pfam" id="PF11716">
    <property type="entry name" value="MDMPI_N"/>
    <property type="match status" value="1"/>
</dbReference>
<dbReference type="SUPFAM" id="SSF109854">
    <property type="entry name" value="DinB/YfiT-like putative metalloenzymes"/>
    <property type="match status" value="1"/>
</dbReference>
<comment type="caution">
    <text evidence="2">The sequence shown here is derived from an EMBL/GenBank/DDBJ whole genome shotgun (WGS) entry which is preliminary data.</text>
</comment>
<dbReference type="Proteomes" id="UP000431401">
    <property type="component" value="Unassembled WGS sequence"/>
</dbReference>
<dbReference type="NCBIfam" id="TIGR03086">
    <property type="entry name" value="TIGR03086 family metal-binding protein"/>
    <property type="match status" value="1"/>
</dbReference>
<dbReference type="InterPro" id="IPR017517">
    <property type="entry name" value="Maleyloyr_isom"/>
</dbReference>
<dbReference type="GO" id="GO:0046872">
    <property type="term" value="F:metal ion binding"/>
    <property type="evidence" value="ECO:0007669"/>
    <property type="project" value="InterPro"/>
</dbReference>
<dbReference type="NCBIfam" id="TIGR03083">
    <property type="entry name" value="maleylpyruvate isomerase family mycothiol-dependent enzyme"/>
    <property type="match status" value="1"/>
</dbReference>
<evidence type="ECO:0000313" key="2">
    <source>
        <dbReference type="EMBL" id="MQY28546.1"/>
    </source>
</evidence>
<dbReference type="AlphaFoldDB" id="A0A7K0DS52"/>